<evidence type="ECO:0000313" key="1">
    <source>
        <dbReference type="EMBL" id="MEI5983805.1"/>
    </source>
</evidence>
<sequence length="183" mass="21353">MSLHKDLPLKQAVLSLSEKEKDKLLVRLINKDKMLLKQLHYELLEDEADLADRIKVLKDRLESLFDQASSTIKNLPLYSNYRELTSLMRQASGWINEHEKVTKDKFSVVECRLILLQEAFERFPVLFGPTALLPGMKLHKYVMGRVKNVNGLFNKLHEDLQFDLNPQMESVISFAEEHRLITF</sequence>
<keyword evidence="2" id="KW-1185">Reference proteome</keyword>
<dbReference type="RefSeq" id="WP_336557227.1">
    <property type="nucleotide sequence ID" value="NZ_JAYLLN010000003.1"/>
</dbReference>
<name>A0ABU8I3M1_9SPHI</name>
<protein>
    <submittedName>
        <fullName evidence="1">Uncharacterized protein</fullName>
    </submittedName>
</protein>
<evidence type="ECO:0000313" key="2">
    <source>
        <dbReference type="Proteomes" id="UP001363035"/>
    </source>
</evidence>
<organism evidence="1 2">
    <name type="scientific">Sphingobacterium tenebrionis</name>
    <dbReference type="NCBI Taxonomy" id="3111775"/>
    <lineage>
        <taxon>Bacteria</taxon>
        <taxon>Pseudomonadati</taxon>
        <taxon>Bacteroidota</taxon>
        <taxon>Sphingobacteriia</taxon>
        <taxon>Sphingobacteriales</taxon>
        <taxon>Sphingobacteriaceae</taxon>
        <taxon>Sphingobacterium</taxon>
    </lineage>
</organism>
<reference evidence="1 2" key="1">
    <citation type="submission" date="2024-01" db="EMBL/GenBank/DDBJ databases">
        <title>Sphingobacterium tenebrionis sp. nov., a novel endophyte isolated from tenebrio molitor intestines.</title>
        <authorList>
            <person name="Zhang C."/>
        </authorList>
    </citation>
    <scope>NUCLEOTIDE SEQUENCE [LARGE SCALE GENOMIC DNA]</scope>
    <source>
        <strain evidence="1 2">PU5-4</strain>
    </source>
</reference>
<comment type="caution">
    <text evidence="1">The sequence shown here is derived from an EMBL/GenBank/DDBJ whole genome shotgun (WGS) entry which is preliminary data.</text>
</comment>
<accession>A0ABU8I3M1</accession>
<dbReference type="Proteomes" id="UP001363035">
    <property type="component" value="Unassembled WGS sequence"/>
</dbReference>
<dbReference type="EMBL" id="JAYLLN010000003">
    <property type="protein sequence ID" value="MEI5983805.1"/>
    <property type="molecule type" value="Genomic_DNA"/>
</dbReference>
<proteinExistence type="predicted"/>
<gene>
    <name evidence="1" type="ORF">VJ786_02695</name>
</gene>